<dbReference type="Proteomes" id="UP000095287">
    <property type="component" value="Unplaced"/>
</dbReference>
<organism evidence="2 3">
    <name type="scientific">Steinernema glaseri</name>
    <dbReference type="NCBI Taxonomy" id="37863"/>
    <lineage>
        <taxon>Eukaryota</taxon>
        <taxon>Metazoa</taxon>
        <taxon>Ecdysozoa</taxon>
        <taxon>Nematoda</taxon>
        <taxon>Chromadorea</taxon>
        <taxon>Rhabditida</taxon>
        <taxon>Tylenchina</taxon>
        <taxon>Panagrolaimomorpha</taxon>
        <taxon>Strongyloidoidea</taxon>
        <taxon>Steinernematidae</taxon>
        <taxon>Steinernema</taxon>
    </lineage>
</organism>
<feature type="signal peptide" evidence="1">
    <location>
        <begin position="1"/>
        <end position="16"/>
    </location>
</feature>
<sequence>MFVKGLLFLLFSSGCAFRFGAVLQEKRDAHLAAALHYAVEWINHEKMWGTFALSIKYVDPVDYYEATSQVVMRNRIACSVPMGTQKVVVYRFQRSRRAGRGEN</sequence>
<evidence type="ECO:0000256" key="1">
    <source>
        <dbReference type="SAM" id="SignalP"/>
    </source>
</evidence>
<protein>
    <submittedName>
        <fullName evidence="3">ANF_receptor domain-containing protein</fullName>
    </submittedName>
</protein>
<dbReference type="AlphaFoldDB" id="A0A1I7YUC5"/>
<proteinExistence type="predicted"/>
<reference evidence="3" key="1">
    <citation type="submission" date="2016-11" db="UniProtKB">
        <authorList>
            <consortium name="WormBaseParasite"/>
        </authorList>
    </citation>
    <scope>IDENTIFICATION</scope>
</reference>
<keyword evidence="1" id="KW-0732">Signal</keyword>
<evidence type="ECO:0000313" key="2">
    <source>
        <dbReference type="Proteomes" id="UP000095287"/>
    </source>
</evidence>
<dbReference type="WBParaSite" id="L893_g1992.t2">
    <property type="protein sequence ID" value="L893_g1992.t2"/>
    <property type="gene ID" value="L893_g1992"/>
</dbReference>
<evidence type="ECO:0000313" key="3">
    <source>
        <dbReference type="WBParaSite" id="L893_g1992.t2"/>
    </source>
</evidence>
<keyword evidence="2" id="KW-1185">Reference proteome</keyword>
<name>A0A1I7YUC5_9BILA</name>
<feature type="chain" id="PRO_5009312597" evidence="1">
    <location>
        <begin position="17"/>
        <end position="103"/>
    </location>
</feature>
<accession>A0A1I7YUC5</accession>
<dbReference type="PROSITE" id="PS51257">
    <property type="entry name" value="PROKAR_LIPOPROTEIN"/>
    <property type="match status" value="1"/>
</dbReference>